<proteinExistence type="predicted"/>
<keyword evidence="3" id="KW-0804">Transcription</keyword>
<dbReference type="SUPFAM" id="SSF46785">
    <property type="entry name" value="Winged helix' DNA-binding domain"/>
    <property type="match status" value="1"/>
</dbReference>
<gene>
    <name evidence="5" type="ORF">Acor_09850</name>
</gene>
<dbReference type="InterPro" id="IPR036390">
    <property type="entry name" value="WH_DNA-bd_sf"/>
</dbReference>
<accession>A0A5M3VTC9</accession>
<comment type="caution">
    <text evidence="5">The sequence shown here is derived from an EMBL/GenBank/DDBJ whole genome shotgun (WGS) entry which is preliminary data.</text>
</comment>
<dbReference type="InterPro" id="IPR036388">
    <property type="entry name" value="WH-like_DNA-bd_sf"/>
</dbReference>
<keyword evidence="6" id="KW-1185">Reference proteome</keyword>
<dbReference type="Gene3D" id="1.10.10.10">
    <property type="entry name" value="Winged helix-like DNA-binding domain superfamily/Winged helix DNA-binding domain"/>
    <property type="match status" value="1"/>
</dbReference>
<feature type="domain" description="HTH gntR-type" evidence="4">
    <location>
        <begin position="27"/>
        <end position="95"/>
    </location>
</feature>
<protein>
    <recommendedName>
        <fullName evidence="4">HTH gntR-type domain-containing protein</fullName>
    </recommendedName>
</protein>
<reference evidence="5 6" key="1">
    <citation type="submission" date="2019-10" db="EMBL/GenBank/DDBJ databases">
        <title>Whole genome shotgun sequence of Acrocarpospora corrugata NBRC 13972.</title>
        <authorList>
            <person name="Ichikawa N."/>
            <person name="Kimura A."/>
            <person name="Kitahashi Y."/>
            <person name="Komaki H."/>
            <person name="Oguchi A."/>
        </authorList>
    </citation>
    <scope>NUCLEOTIDE SEQUENCE [LARGE SCALE GENOMIC DNA]</scope>
    <source>
        <strain evidence="5 6">NBRC 13972</strain>
    </source>
</reference>
<evidence type="ECO:0000256" key="1">
    <source>
        <dbReference type="ARBA" id="ARBA00023015"/>
    </source>
</evidence>
<evidence type="ECO:0000259" key="4">
    <source>
        <dbReference type="PROSITE" id="PS50949"/>
    </source>
</evidence>
<evidence type="ECO:0000313" key="5">
    <source>
        <dbReference type="EMBL" id="GER98921.1"/>
    </source>
</evidence>
<evidence type="ECO:0000313" key="6">
    <source>
        <dbReference type="Proteomes" id="UP000334990"/>
    </source>
</evidence>
<name>A0A5M3VTC9_9ACTN</name>
<dbReference type="AlphaFoldDB" id="A0A5M3VTC9"/>
<dbReference type="GO" id="GO:0003677">
    <property type="term" value="F:DNA binding"/>
    <property type="evidence" value="ECO:0007669"/>
    <property type="project" value="UniProtKB-KW"/>
</dbReference>
<dbReference type="InterPro" id="IPR000524">
    <property type="entry name" value="Tscrpt_reg_HTH_GntR"/>
</dbReference>
<dbReference type="GO" id="GO:0003700">
    <property type="term" value="F:DNA-binding transcription factor activity"/>
    <property type="evidence" value="ECO:0007669"/>
    <property type="project" value="InterPro"/>
</dbReference>
<organism evidence="5 6">
    <name type="scientific">Acrocarpospora corrugata</name>
    <dbReference type="NCBI Taxonomy" id="35763"/>
    <lineage>
        <taxon>Bacteria</taxon>
        <taxon>Bacillati</taxon>
        <taxon>Actinomycetota</taxon>
        <taxon>Actinomycetes</taxon>
        <taxon>Streptosporangiales</taxon>
        <taxon>Streptosporangiaceae</taxon>
        <taxon>Acrocarpospora</taxon>
    </lineage>
</organism>
<sequence length="133" mass="14330">MIRNVPGVGFVVGVPTGPLPPPRVSAQDRITQIATELAEMIRTGKIPPHERVATQRRLMTEHGISRATAGGILSRLVAKGLAYEIPYLGTLASPRHLWPPKGTSLALSPIPADHVRKSRVVQARNEAAPGRVR</sequence>
<evidence type="ECO:0000256" key="2">
    <source>
        <dbReference type="ARBA" id="ARBA00023125"/>
    </source>
</evidence>
<dbReference type="SMART" id="SM00345">
    <property type="entry name" value="HTH_GNTR"/>
    <property type="match status" value="1"/>
</dbReference>
<dbReference type="Proteomes" id="UP000334990">
    <property type="component" value="Unassembled WGS sequence"/>
</dbReference>
<dbReference type="EMBL" id="BLAD01000038">
    <property type="protein sequence ID" value="GER98921.1"/>
    <property type="molecule type" value="Genomic_DNA"/>
</dbReference>
<evidence type="ECO:0000256" key="3">
    <source>
        <dbReference type="ARBA" id="ARBA00023163"/>
    </source>
</evidence>
<dbReference type="PROSITE" id="PS50949">
    <property type="entry name" value="HTH_GNTR"/>
    <property type="match status" value="1"/>
</dbReference>
<dbReference type="RefSeq" id="WP_218034140.1">
    <property type="nucleotide sequence ID" value="NZ_BAAABN010000042.1"/>
</dbReference>
<keyword evidence="2" id="KW-0238">DNA-binding</keyword>
<dbReference type="Pfam" id="PF00392">
    <property type="entry name" value="GntR"/>
    <property type="match status" value="1"/>
</dbReference>
<keyword evidence="1" id="KW-0805">Transcription regulation</keyword>